<sequence>MLLPDFQLSRRILSPDPRTGALPVIAVVGLSPKSERPSNVVARYLLARGFKVIPVNPGQGEILSQPCYPDLTSIGRPVDIVVIFRRSEQVLPVVREAIRTGAATVWLQEGIVNQEAAALAEAAGLTVIMDRCIKTVHEALGLSS</sequence>
<dbReference type="SMART" id="SM00881">
    <property type="entry name" value="CoA_binding"/>
    <property type="match status" value="1"/>
</dbReference>
<evidence type="ECO:0000259" key="1">
    <source>
        <dbReference type="SMART" id="SM00881"/>
    </source>
</evidence>
<evidence type="ECO:0000313" key="2">
    <source>
        <dbReference type="EMBL" id="HET98274.1"/>
    </source>
</evidence>
<dbReference type="Proteomes" id="UP000885986">
    <property type="component" value="Unassembled WGS sequence"/>
</dbReference>
<dbReference type="PANTHER" id="PTHR33303">
    <property type="entry name" value="CYTOPLASMIC PROTEIN-RELATED"/>
    <property type="match status" value="1"/>
</dbReference>
<dbReference type="EMBL" id="DSDS01000140">
    <property type="protein sequence ID" value="HET98274.1"/>
    <property type="molecule type" value="Genomic_DNA"/>
</dbReference>
<proteinExistence type="predicted"/>
<feature type="domain" description="CoA-binding" evidence="1">
    <location>
        <begin position="22"/>
        <end position="111"/>
    </location>
</feature>
<dbReference type="SUPFAM" id="SSF51735">
    <property type="entry name" value="NAD(P)-binding Rossmann-fold domains"/>
    <property type="match status" value="1"/>
</dbReference>
<name>A0A7C2TL88_9BACT</name>
<dbReference type="InterPro" id="IPR036291">
    <property type="entry name" value="NAD(P)-bd_dom_sf"/>
</dbReference>
<accession>A0A7C2TL88</accession>
<dbReference type="Pfam" id="PF13380">
    <property type="entry name" value="CoA_binding_2"/>
    <property type="match status" value="1"/>
</dbReference>
<dbReference type="PANTHER" id="PTHR33303:SF2">
    <property type="entry name" value="COA-BINDING DOMAIN-CONTAINING PROTEIN"/>
    <property type="match status" value="1"/>
</dbReference>
<gene>
    <name evidence="2" type="ORF">ENN98_06225</name>
</gene>
<organism evidence="2">
    <name type="scientific">Desulfurivibrio alkaliphilus</name>
    <dbReference type="NCBI Taxonomy" id="427923"/>
    <lineage>
        <taxon>Bacteria</taxon>
        <taxon>Pseudomonadati</taxon>
        <taxon>Thermodesulfobacteriota</taxon>
        <taxon>Desulfobulbia</taxon>
        <taxon>Desulfobulbales</taxon>
        <taxon>Desulfobulbaceae</taxon>
        <taxon>Desulfurivibrio</taxon>
    </lineage>
</organism>
<protein>
    <submittedName>
        <fullName evidence="2">CoA-binding protein</fullName>
    </submittedName>
</protein>
<dbReference type="InterPro" id="IPR003781">
    <property type="entry name" value="CoA-bd"/>
</dbReference>
<reference evidence="2" key="1">
    <citation type="journal article" date="2020" name="mSystems">
        <title>Genome- and Community-Level Interaction Insights into Carbon Utilization and Element Cycling Functions of Hydrothermarchaeota in Hydrothermal Sediment.</title>
        <authorList>
            <person name="Zhou Z."/>
            <person name="Liu Y."/>
            <person name="Xu W."/>
            <person name="Pan J."/>
            <person name="Luo Z.H."/>
            <person name="Li M."/>
        </authorList>
    </citation>
    <scope>NUCLEOTIDE SEQUENCE [LARGE SCALE GENOMIC DNA]</scope>
    <source>
        <strain evidence="2">SpSt-1224</strain>
    </source>
</reference>
<comment type="caution">
    <text evidence="2">The sequence shown here is derived from an EMBL/GenBank/DDBJ whole genome shotgun (WGS) entry which is preliminary data.</text>
</comment>
<dbReference type="Gene3D" id="3.40.50.720">
    <property type="entry name" value="NAD(P)-binding Rossmann-like Domain"/>
    <property type="match status" value="1"/>
</dbReference>
<dbReference type="AlphaFoldDB" id="A0A7C2TL88"/>